<evidence type="ECO:0000313" key="1">
    <source>
        <dbReference type="EMBL" id="UUY05525.1"/>
    </source>
</evidence>
<protein>
    <submittedName>
        <fullName evidence="1">DUF3052 domain-containing protein</fullName>
    </submittedName>
</protein>
<keyword evidence="2" id="KW-1185">Reference proteome</keyword>
<accession>A0ABY5PM87</accession>
<gene>
    <name evidence="1" type="ORF">LRS13_08405</name>
</gene>
<evidence type="ECO:0000313" key="2">
    <source>
        <dbReference type="Proteomes" id="UP001058860"/>
    </source>
</evidence>
<name>A0ABY5PM87_9ACTN</name>
<organism evidence="1 2">
    <name type="scientific">Svornostia abyssi</name>
    <dbReference type="NCBI Taxonomy" id="2898438"/>
    <lineage>
        <taxon>Bacteria</taxon>
        <taxon>Bacillati</taxon>
        <taxon>Actinomycetota</taxon>
        <taxon>Thermoleophilia</taxon>
        <taxon>Solirubrobacterales</taxon>
        <taxon>Baekduiaceae</taxon>
        <taxon>Svornostia</taxon>
    </lineage>
</organism>
<dbReference type="RefSeq" id="WP_353865972.1">
    <property type="nucleotide sequence ID" value="NZ_CP088295.1"/>
</dbReference>
<dbReference type="EMBL" id="CP088295">
    <property type="protein sequence ID" value="UUY05525.1"/>
    <property type="molecule type" value="Genomic_DNA"/>
</dbReference>
<reference evidence="2" key="1">
    <citation type="submission" date="2021-11" db="EMBL/GenBank/DDBJ databases">
        <title>Cultivation dependent microbiological survey of springs from the worlds oldest radium mine currently devoted to the extraction of radon-saturated water.</title>
        <authorList>
            <person name="Kapinusova G."/>
            <person name="Smrhova T."/>
            <person name="Strejcek M."/>
            <person name="Suman J."/>
            <person name="Jani K."/>
            <person name="Pajer P."/>
            <person name="Uhlik O."/>
        </authorList>
    </citation>
    <scope>NUCLEOTIDE SEQUENCE [LARGE SCALE GENOMIC DNA]</scope>
    <source>
        <strain evidence="2">J379</strain>
    </source>
</reference>
<dbReference type="Proteomes" id="UP001058860">
    <property type="component" value="Chromosome"/>
</dbReference>
<sequence length="141" mass="15532">MPDTRFQAGYSKTPLPKKLGLKADLRIAVIDPPDGFVTEGLGELPEGSTLSDALDGDADLAIAFVLELARLEELLPHLERATRPDGAFWVAWPKKASKVPTDVTEDRIRELALPRGSVDTKVCAIDPTWSGLRLCQRRELR</sequence>
<proteinExistence type="predicted"/>